<reference evidence="2 3" key="1">
    <citation type="submission" date="2018-01" db="EMBL/GenBank/DDBJ databases">
        <authorList>
            <person name="Paulsen S."/>
            <person name="Gram L.K."/>
        </authorList>
    </citation>
    <scope>NUCLEOTIDE SEQUENCE [LARGE SCALE GENOMIC DNA]</scope>
    <source>
        <strain evidence="2 3">S2676</strain>
    </source>
</reference>
<dbReference type="PANTHER" id="PTHR23308">
    <property type="entry name" value="NUCLEAR INHIBITOR OF PROTEIN PHOSPHATASE-1"/>
    <property type="match status" value="1"/>
</dbReference>
<organism evidence="2 3">
    <name type="scientific">Pseudoalteromonas rubra</name>
    <dbReference type="NCBI Taxonomy" id="43658"/>
    <lineage>
        <taxon>Bacteria</taxon>
        <taxon>Pseudomonadati</taxon>
        <taxon>Pseudomonadota</taxon>
        <taxon>Gammaproteobacteria</taxon>
        <taxon>Alteromonadales</taxon>
        <taxon>Pseudoalteromonadaceae</taxon>
        <taxon>Pseudoalteromonas</taxon>
    </lineage>
</organism>
<feature type="domain" description="FHA" evidence="1">
    <location>
        <begin position="31"/>
        <end position="80"/>
    </location>
</feature>
<dbReference type="PROSITE" id="PS50006">
    <property type="entry name" value="FHA_DOMAIN"/>
    <property type="match status" value="1"/>
</dbReference>
<dbReference type="InterPro" id="IPR008984">
    <property type="entry name" value="SMAD_FHA_dom_sf"/>
</dbReference>
<protein>
    <submittedName>
        <fullName evidence="2">FHA domain-containing protein</fullName>
    </submittedName>
</protein>
<name>A0A5S3WGK0_9GAMM</name>
<dbReference type="Gene3D" id="2.60.200.20">
    <property type="match status" value="1"/>
</dbReference>
<dbReference type="OrthoDB" id="273564at2"/>
<dbReference type="AlphaFoldDB" id="A0A5S3WGK0"/>
<reference evidence="3" key="2">
    <citation type="submission" date="2019-06" db="EMBL/GenBank/DDBJ databases">
        <title>Co-occurence of chitin degradation, pigmentation and bioactivity in marine Pseudoalteromonas.</title>
        <authorList>
            <person name="Sonnenschein E.C."/>
            <person name="Bech P.K."/>
        </authorList>
    </citation>
    <scope>NUCLEOTIDE SEQUENCE [LARGE SCALE GENOMIC DNA]</scope>
    <source>
        <strain evidence="3">S2676</strain>
    </source>
</reference>
<evidence type="ECO:0000259" key="1">
    <source>
        <dbReference type="PROSITE" id="PS50006"/>
    </source>
</evidence>
<evidence type="ECO:0000313" key="2">
    <source>
        <dbReference type="EMBL" id="TMP24436.1"/>
    </source>
</evidence>
<comment type="caution">
    <text evidence="2">The sequence shown here is derived from an EMBL/GenBank/DDBJ whole genome shotgun (WGS) entry which is preliminary data.</text>
</comment>
<gene>
    <name evidence="2" type="ORF">CWB99_22090</name>
</gene>
<proteinExistence type="predicted"/>
<evidence type="ECO:0000313" key="3">
    <source>
        <dbReference type="Proteomes" id="UP000310249"/>
    </source>
</evidence>
<dbReference type="Pfam" id="PF00498">
    <property type="entry name" value="FHA"/>
    <property type="match status" value="1"/>
</dbReference>
<dbReference type="EMBL" id="PNCI01000071">
    <property type="protein sequence ID" value="TMP24436.1"/>
    <property type="molecule type" value="Genomic_DNA"/>
</dbReference>
<dbReference type="SMART" id="SM00240">
    <property type="entry name" value="FHA"/>
    <property type="match status" value="1"/>
</dbReference>
<dbReference type="Proteomes" id="UP000310249">
    <property type="component" value="Unassembled WGS sequence"/>
</dbReference>
<dbReference type="SUPFAM" id="SSF49879">
    <property type="entry name" value="SMAD/FHA domain"/>
    <property type="match status" value="1"/>
</dbReference>
<dbReference type="CDD" id="cd00060">
    <property type="entry name" value="FHA"/>
    <property type="match status" value="1"/>
</dbReference>
<dbReference type="InterPro" id="IPR000253">
    <property type="entry name" value="FHA_dom"/>
</dbReference>
<dbReference type="InterPro" id="IPR050923">
    <property type="entry name" value="Cell_Proc_Reg/RNA_Proc"/>
</dbReference>
<sequence>MAVARNSYRGANMATLKHKQQSKYLYLKSFHRFGRLKHSVDSCFDELAISRIHAVIEWQQGYWYLRDLSRNGTWLNDARVPYNQDVALNVNDEIRFSDSSSHSFSVTDLAPPEDLLVPYSHDELVDGQMPVIQLENYHLLPSESDPELIVYFNNAEQTWCYEEVGSEHPVSITDGEQLRFAQQVWSLIQTRASQQECTAEVTDTDPGDLEYHFTLSQDEEYAELQVKQAQEKVDFETRTHHYLTALLARYKIKDMQHQVDDASQGWVSVKQLSRDLGLTESHINIQIHRARKQFVDRMKDKSMAESLIERKRGRVRFGGRHFSIVKGQQLEASTLFNQHDELLVS</sequence>
<accession>A0A5S3WGK0</accession>